<feature type="signal peptide" evidence="7">
    <location>
        <begin position="1"/>
        <end position="25"/>
    </location>
</feature>
<evidence type="ECO:0000256" key="3">
    <source>
        <dbReference type="ARBA" id="ARBA00022801"/>
    </source>
</evidence>
<evidence type="ECO:0000256" key="2">
    <source>
        <dbReference type="ARBA" id="ARBA00022670"/>
    </source>
</evidence>
<feature type="active site" description="Charge relay system" evidence="5 6">
    <location>
        <position position="361"/>
    </location>
</feature>
<sequence>MKNKKIIYTLLSILLILLFTNTVYAQNKADERYDPNSVLVVFKDNISNSKKSKILSNENLNIEETVDKKENIELVEVPKDSTVEETIRTLNEKNEVLYAQPNFKYKALATTNDPLLSAQKHLTWTNISGSGTTAWNYSTGENTKIAIFDTGAYTSNPDLSNIKGTYNASTGSSAKSSVVDYEGHGTHVAGIAAACGNNKSLGAGVAYNSDLYIAKVADSNGDISSAYLIRAFDWAEEQGCRIINMSLGGYGYEYDSDGKVNLDLLLKSRIDDAYNKSNNSILTVCAAGNGDDINGYPYYSYPSDFPNSYSVVALQYDSNGNPTRAKYSDYNEYKDIAAPGSNINSLSNTSTSKLITESGTSMAAPFVSGVAGLIMSKVPDLTAKEVVDIINSTANKIGSYSYSKGRNNYYGYGEINPLKAIKTAIWKKSSMTISKTSDIIGENKKLDITLNMYTEVPMKVEVYDSNNNLINTLADKTFTAGETKLSWDYSNYKGDKYSIQATMPYKNSKDKVIQSKTFNLCDLLDITGLSSSYTPLANTSITGNLNLNTDCTVSAGFYDKDNKLVKTIYNKNTSLTKENKSFSWNYLDDNNKLIPSGTYEFKVSATSGDITKEYSKNIKITIPEKASISKMSVTSSIKRNDFNKASIKYTLNNQCVTSIKIYNSSNTLIKSISRNRKGSNTEYWNLKDSKGNLVVAGTYKIIISGYNIAGKFETTKYIKITNPSKVSISKFKNKSKVIRASGYYTSTKFYLNEDARVKVLLTTTKNKKLKTLKNVVMKKGTNTVKWNLKSTKGNVYKAGKYKIVVYATNSRNTYQKSSYVTLVKKKPSIKVSKVKSSYKIRGSKNNPTIKVKTNIIAKVTVRVYNRKNKLIKTITKNKTYKTGTYKFKWNGKSGKNKKVSKTKYYFKVTIKNENGSKTVKTKQFKYK</sequence>
<dbReference type="PANTHER" id="PTHR43806:SF11">
    <property type="entry name" value="CEREVISIN-RELATED"/>
    <property type="match status" value="1"/>
</dbReference>
<organism evidence="11 12">
    <name type="scientific">Anaerofustis stercorihominis DSM 17244</name>
    <dbReference type="NCBI Taxonomy" id="445971"/>
    <lineage>
        <taxon>Bacteria</taxon>
        <taxon>Bacillati</taxon>
        <taxon>Bacillota</taxon>
        <taxon>Clostridia</taxon>
        <taxon>Eubacteriales</taxon>
        <taxon>Eubacteriaceae</taxon>
        <taxon>Anaerofustis</taxon>
    </lineage>
</organism>
<keyword evidence="3 6" id="KW-0378">Hydrolase</keyword>
<dbReference type="GO" id="GO:0004252">
    <property type="term" value="F:serine-type endopeptidase activity"/>
    <property type="evidence" value="ECO:0007669"/>
    <property type="project" value="UniProtKB-UniRule"/>
</dbReference>
<dbReference type="CDD" id="cd00306">
    <property type="entry name" value="Peptidases_S8_S53"/>
    <property type="match status" value="1"/>
</dbReference>
<feature type="domain" description="Fervidolysin-like N-terminal prodomain" evidence="10">
    <location>
        <begin position="24"/>
        <end position="102"/>
    </location>
</feature>
<dbReference type="GO" id="GO:0006508">
    <property type="term" value="P:proteolysis"/>
    <property type="evidence" value="ECO:0007669"/>
    <property type="project" value="UniProtKB-KW"/>
</dbReference>
<evidence type="ECO:0000256" key="4">
    <source>
        <dbReference type="ARBA" id="ARBA00022825"/>
    </source>
</evidence>
<dbReference type="InterPro" id="IPR015500">
    <property type="entry name" value="Peptidase_S8_subtilisin-rel"/>
</dbReference>
<reference evidence="11" key="1">
    <citation type="submission" date="2008-01" db="EMBL/GenBank/DDBJ databases">
        <authorList>
            <person name="Fulton L."/>
            <person name="Clifton S."/>
            <person name="Fulton B."/>
            <person name="Xu J."/>
            <person name="Minx P."/>
            <person name="Pepin K.H."/>
            <person name="Johnson M."/>
            <person name="Thiruvilangam P."/>
            <person name="Bhonagiri V."/>
            <person name="Nash W.E."/>
            <person name="Mardis E.R."/>
            <person name="Wilson R.K."/>
        </authorList>
    </citation>
    <scope>NUCLEOTIDE SEQUENCE [LARGE SCALE GENOMIC DNA]</scope>
    <source>
        <strain evidence="11">DSM 17244</strain>
    </source>
</reference>
<feature type="active site" description="Charge relay system" evidence="5 6">
    <location>
        <position position="149"/>
    </location>
</feature>
<dbReference type="STRING" id="445971.ANASTE_00227"/>
<dbReference type="InterPro" id="IPR000209">
    <property type="entry name" value="Peptidase_S8/S53_dom"/>
</dbReference>
<dbReference type="OrthoDB" id="9762689at2"/>
<dbReference type="InterPro" id="IPR036852">
    <property type="entry name" value="Peptidase_S8/S53_dom_sf"/>
</dbReference>
<proteinExistence type="inferred from homology"/>
<feature type="domain" description="Peptidase S8/S53" evidence="8">
    <location>
        <begin position="140"/>
        <end position="413"/>
    </location>
</feature>
<dbReference type="HOGENOM" id="CLU_315155_0_0_9"/>
<evidence type="ECO:0000256" key="1">
    <source>
        <dbReference type="ARBA" id="ARBA00011073"/>
    </source>
</evidence>
<dbReference type="SUPFAM" id="SSF52743">
    <property type="entry name" value="Subtilisin-like"/>
    <property type="match status" value="1"/>
</dbReference>
<dbReference type="RefSeq" id="WP_007049681.1">
    <property type="nucleotide sequence ID" value="NZ_DS560018.1"/>
</dbReference>
<name>B1C687_9FIRM</name>
<evidence type="ECO:0000259" key="10">
    <source>
        <dbReference type="Pfam" id="PF22148"/>
    </source>
</evidence>
<dbReference type="Gene3D" id="2.60.40.4070">
    <property type="match status" value="5"/>
</dbReference>
<dbReference type="InterPro" id="IPR025965">
    <property type="entry name" value="FlgD/Vpr_Ig-like"/>
</dbReference>
<reference evidence="11" key="2">
    <citation type="submission" date="2013-08" db="EMBL/GenBank/DDBJ databases">
        <title>Draft genome sequence of Anaerofustis stercorihominis (DSM 17244).</title>
        <authorList>
            <person name="Sudarsanam P."/>
            <person name="Ley R."/>
            <person name="Guruge J."/>
            <person name="Turnbaugh P.J."/>
            <person name="Mahowald M."/>
            <person name="Liep D."/>
            <person name="Gordon J."/>
        </authorList>
    </citation>
    <scope>NUCLEOTIDE SEQUENCE</scope>
    <source>
        <strain evidence="11">DSM 17244</strain>
    </source>
</reference>
<dbReference type="Pfam" id="PF13860">
    <property type="entry name" value="FlgD_ig"/>
    <property type="match status" value="1"/>
</dbReference>
<gene>
    <name evidence="11" type="ORF">ANASTE_00227</name>
</gene>
<keyword evidence="2 6" id="KW-0645">Protease</keyword>
<dbReference type="InterPro" id="IPR054399">
    <property type="entry name" value="Fervidolysin-like_N_prodom"/>
</dbReference>
<keyword evidence="12" id="KW-1185">Reference proteome</keyword>
<dbReference type="InterPro" id="IPR022398">
    <property type="entry name" value="Peptidase_S8_His-AS"/>
</dbReference>
<evidence type="ECO:0000256" key="5">
    <source>
        <dbReference type="PIRSR" id="PIRSR615500-1"/>
    </source>
</evidence>
<accession>B1C687</accession>
<evidence type="ECO:0000259" key="8">
    <source>
        <dbReference type="Pfam" id="PF00082"/>
    </source>
</evidence>
<dbReference type="EMBL" id="ABIL02000004">
    <property type="protein sequence ID" value="EDS73372.1"/>
    <property type="molecule type" value="Genomic_DNA"/>
</dbReference>
<dbReference type="Pfam" id="PF22148">
    <property type="entry name" value="Fervidolysin_NPro-like"/>
    <property type="match status" value="1"/>
</dbReference>
<dbReference type="InterPro" id="IPR050131">
    <property type="entry name" value="Peptidase_S8_subtilisin-like"/>
</dbReference>
<dbReference type="PRINTS" id="PR00723">
    <property type="entry name" value="SUBTILISIN"/>
</dbReference>
<dbReference type="Proteomes" id="UP000005178">
    <property type="component" value="Unassembled WGS sequence"/>
</dbReference>
<keyword evidence="4 6" id="KW-0720">Serine protease</keyword>
<dbReference type="PROSITE" id="PS00137">
    <property type="entry name" value="SUBTILASE_HIS"/>
    <property type="match status" value="1"/>
</dbReference>
<evidence type="ECO:0000313" key="12">
    <source>
        <dbReference type="Proteomes" id="UP000005178"/>
    </source>
</evidence>
<evidence type="ECO:0000259" key="9">
    <source>
        <dbReference type="Pfam" id="PF13860"/>
    </source>
</evidence>
<keyword evidence="7" id="KW-0732">Signal</keyword>
<evidence type="ECO:0000256" key="7">
    <source>
        <dbReference type="SAM" id="SignalP"/>
    </source>
</evidence>
<feature type="domain" description="FlgD/Vpr Ig-like" evidence="9">
    <location>
        <begin position="854"/>
        <end position="912"/>
    </location>
</feature>
<dbReference type="Pfam" id="PF00082">
    <property type="entry name" value="Peptidase_S8"/>
    <property type="match status" value="1"/>
</dbReference>
<dbReference type="PROSITE" id="PS51892">
    <property type="entry name" value="SUBTILASE"/>
    <property type="match status" value="1"/>
</dbReference>
<evidence type="ECO:0000256" key="6">
    <source>
        <dbReference type="PROSITE-ProRule" id="PRU01240"/>
    </source>
</evidence>
<dbReference type="EC" id="3.4.21.-" evidence="11"/>
<comment type="similarity">
    <text evidence="1 6">Belongs to the peptidase S8 family.</text>
</comment>
<dbReference type="PROSITE" id="PS00138">
    <property type="entry name" value="SUBTILASE_SER"/>
    <property type="match status" value="1"/>
</dbReference>
<dbReference type="Gene3D" id="3.40.50.200">
    <property type="entry name" value="Peptidase S8/S53 domain"/>
    <property type="match status" value="1"/>
</dbReference>
<dbReference type="InterPro" id="IPR023828">
    <property type="entry name" value="Peptidase_S8_Ser-AS"/>
</dbReference>
<feature type="active site" description="Charge relay system" evidence="5 6">
    <location>
        <position position="184"/>
    </location>
</feature>
<dbReference type="PANTHER" id="PTHR43806">
    <property type="entry name" value="PEPTIDASE S8"/>
    <property type="match status" value="1"/>
</dbReference>
<dbReference type="AlphaFoldDB" id="B1C687"/>
<comment type="caution">
    <text evidence="11">The sequence shown here is derived from an EMBL/GenBank/DDBJ whole genome shotgun (WGS) entry which is preliminary data.</text>
</comment>
<feature type="chain" id="PRO_5002762715" evidence="7">
    <location>
        <begin position="26"/>
        <end position="927"/>
    </location>
</feature>
<protein>
    <submittedName>
        <fullName evidence="11">Peptidase, S8/S53 family</fullName>
        <ecNumber evidence="11">3.4.21.-</ecNumber>
    </submittedName>
</protein>
<evidence type="ECO:0000313" key="11">
    <source>
        <dbReference type="EMBL" id="EDS73372.1"/>
    </source>
</evidence>
<dbReference type="GeneID" id="98001411"/>
<dbReference type="eggNOG" id="COG1404">
    <property type="taxonomic scope" value="Bacteria"/>
</dbReference>